<name>A0A227J3K6_VIBPH</name>
<organism evidence="1 2">
    <name type="scientific">Vibrio parahaemolyticus</name>
    <dbReference type="NCBI Taxonomy" id="670"/>
    <lineage>
        <taxon>Bacteria</taxon>
        <taxon>Pseudomonadati</taxon>
        <taxon>Pseudomonadota</taxon>
        <taxon>Gammaproteobacteria</taxon>
        <taxon>Vibrionales</taxon>
        <taxon>Vibrionaceae</taxon>
        <taxon>Vibrio</taxon>
    </lineage>
</organism>
<gene>
    <name evidence="1" type="ORF">CA163_28430</name>
</gene>
<protein>
    <submittedName>
        <fullName evidence="1">Uncharacterized protein</fullName>
    </submittedName>
</protein>
<reference evidence="1 2" key="1">
    <citation type="journal article" date="2017" name="Appl. Environ. Microbiol.">
        <title>Parallel evolution of two clades of a major Atlantic endemic Vibrio parahaemolyticus pathogen lineage by independent acquisition of related pathogenicity islands.</title>
        <authorList>
            <person name="Xu F."/>
            <person name="Gonzalez-Escalona N."/>
            <person name="Drees K.P."/>
            <person name="Sebra R.P."/>
            <person name="Cooper V.S."/>
            <person name="Jones S.H."/>
            <person name="Whistler C.A."/>
        </authorList>
    </citation>
    <scope>NUCLEOTIDE SEQUENCE [LARGE SCALE GENOMIC DNA]</scope>
    <source>
        <strain evidence="1 2">MAVP-3</strain>
    </source>
</reference>
<accession>A0A227J3K6</accession>
<evidence type="ECO:0000313" key="1">
    <source>
        <dbReference type="EMBL" id="OXE29478.1"/>
    </source>
</evidence>
<dbReference type="Proteomes" id="UP000214596">
    <property type="component" value="Unassembled WGS sequence"/>
</dbReference>
<comment type="caution">
    <text evidence="1">The sequence shown here is derived from an EMBL/GenBank/DDBJ whole genome shotgun (WGS) entry which is preliminary data.</text>
</comment>
<sequence>MLQTQSSQTSELRAHDVQLNREKAQLNTIMGVLNCYLREFALPNQQVEWHYQSTSLPQTLKRNYSAKQRVA</sequence>
<proteinExistence type="predicted"/>
<evidence type="ECO:0000313" key="2">
    <source>
        <dbReference type="Proteomes" id="UP000214596"/>
    </source>
</evidence>
<dbReference type="AlphaFoldDB" id="A0A227J3K6"/>
<dbReference type="EMBL" id="NIXT01003220">
    <property type="protein sequence ID" value="OXE29478.1"/>
    <property type="molecule type" value="Genomic_DNA"/>
</dbReference>
<feature type="non-terminal residue" evidence="1">
    <location>
        <position position="71"/>
    </location>
</feature>